<protein>
    <submittedName>
        <fullName evidence="1">Uncharacterized protein</fullName>
    </submittedName>
</protein>
<comment type="caution">
    <text evidence="1">The sequence shown here is derived from an EMBL/GenBank/DDBJ whole genome shotgun (WGS) entry which is preliminary data.</text>
</comment>
<reference evidence="1 2" key="1">
    <citation type="submission" date="2014-10" db="EMBL/GenBank/DDBJ databases">
        <title>Kaistella solincola genome.</title>
        <authorList>
            <person name="Newman J.D."/>
        </authorList>
    </citation>
    <scope>NUCLEOTIDE SEQUENCE [LARGE SCALE GENOMIC DNA]</scope>
    <source>
        <strain evidence="1 2">DSM 22468</strain>
    </source>
</reference>
<gene>
    <name evidence="1" type="ORF">OA84_07590</name>
</gene>
<proteinExistence type="predicted"/>
<evidence type="ECO:0000313" key="2">
    <source>
        <dbReference type="Proteomes" id="UP000031275"/>
    </source>
</evidence>
<dbReference type="RefSeq" id="WP_039344348.1">
    <property type="nucleotide sequence ID" value="NZ_JSYK01000003.1"/>
</dbReference>
<dbReference type="Proteomes" id="UP000031275">
    <property type="component" value="Unassembled WGS sequence"/>
</dbReference>
<sequence length="73" mass="8474">MGDNQNSFLKYLMANVFKIGDTYYYQNSPVKIISIISNEIVEILGEKKGIPFNVKVPILDLKSELDKKEHFFF</sequence>
<name>A0ABR4ZQQ1_9FLAO</name>
<organism evidence="1 2">
    <name type="scientific">Kaistella solincola</name>
    <dbReference type="NCBI Taxonomy" id="510955"/>
    <lineage>
        <taxon>Bacteria</taxon>
        <taxon>Pseudomonadati</taxon>
        <taxon>Bacteroidota</taxon>
        <taxon>Flavobacteriia</taxon>
        <taxon>Flavobacteriales</taxon>
        <taxon>Weeksellaceae</taxon>
        <taxon>Chryseobacterium group</taxon>
        <taxon>Kaistella</taxon>
    </lineage>
</organism>
<keyword evidence="2" id="KW-1185">Reference proteome</keyword>
<evidence type="ECO:0000313" key="1">
    <source>
        <dbReference type="EMBL" id="KIA83377.1"/>
    </source>
</evidence>
<dbReference type="EMBL" id="JSYK01000003">
    <property type="protein sequence ID" value="KIA83377.1"/>
    <property type="molecule type" value="Genomic_DNA"/>
</dbReference>
<accession>A0ABR4ZQQ1</accession>